<organism evidence="5">
    <name type="scientific">Stegastes partitus</name>
    <name type="common">bicolor damselfish</name>
    <dbReference type="NCBI Taxonomy" id="144197"/>
    <lineage>
        <taxon>Eukaryota</taxon>
        <taxon>Metazoa</taxon>
        <taxon>Chordata</taxon>
        <taxon>Craniata</taxon>
        <taxon>Vertebrata</taxon>
        <taxon>Euteleostomi</taxon>
        <taxon>Actinopterygii</taxon>
        <taxon>Neopterygii</taxon>
        <taxon>Teleostei</taxon>
        <taxon>Neoteleostei</taxon>
        <taxon>Acanthomorphata</taxon>
        <taxon>Ovalentaria</taxon>
        <taxon>Pomacentridae</taxon>
        <taxon>Stegastes</taxon>
    </lineage>
</organism>
<dbReference type="GO" id="GO:0030246">
    <property type="term" value="F:carbohydrate binding"/>
    <property type="evidence" value="ECO:0007669"/>
    <property type="project" value="UniProtKB-KW"/>
</dbReference>
<protein>
    <recommendedName>
        <fullName evidence="4">C-type lectin domain-containing protein</fullName>
    </recommendedName>
</protein>
<evidence type="ECO:0000256" key="1">
    <source>
        <dbReference type="ARBA" id="ARBA00022734"/>
    </source>
</evidence>
<dbReference type="GeneTree" id="ENSGT01030000234575"/>
<evidence type="ECO:0000256" key="2">
    <source>
        <dbReference type="ARBA" id="ARBA00023157"/>
    </source>
</evidence>
<dbReference type="Ensembl" id="ENSSPAT00000030033.1">
    <property type="protein sequence ID" value="ENSSPAP00000029561.1"/>
    <property type="gene ID" value="ENSSPAG00000022225.1"/>
</dbReference>
<name>A0A3B5B9I7_9TELE</name>
<evidence type="ECO:0000313" key="5">
    <source>
        <dbReference type="Ensembl" id="ENSSPAP00000029561.1"/>
    </source>
</evidence>
<dbReference type="InterPro" id="IPR016186">
    <property type="entry name" value="C-type_lectin-like/link_sf"/>
</dbReference>
<dbReference type="PANTHER" id="PTHR22803">
    <property type="entry name" value="MANNOSE, PHOSPHOLIPASE, LECTIN RECEPTOR RELATED"/>
    <property type="match status" value="1"/>
</dbReference>
<evidence type="ECO:0000256" key="3">
    <source>
        <dbReference type="SAM" id="Phobius"/>
    </source>
</evidence>
<keyword evidence="2" id="KW-1015">Disulfide bond</keyword>
<dbReference type="STRING" id="144197.ENSSPAP00000029561"/>
<dbReference type="InterPro" id="IPR001304">
    <property type="entry name" value="C-type_lectin-like"/>
</dbReference>
<evidence type="ECO:0000259" key="4">
    <source>
        <dbReference type="PROSITE" id="PS50041"/>
    </source>
</evidence>
<dbReference type="CDD" id="cd03590">
    <property type="entry name" value="CLECT_DC-SIGN_like"/>
    <property type="match status" value="1"/>
</dbReference>
<reference evidence="5" key="1">
    <citation type="submission" date="2023-09" db="UniProtKB">
        <authorList>
            <consortium name="Ensembl"/>
        </authorList>
    </citation>
    <scope>IDENTIFICATION</scope>
</reference>
<feature type="transmembrane region" description="Helical" evidence="3">
    <location>
        <begin position="12"/>
        <end position="29"/>
    </location>
</feature>
<dbReference type="AlphaFoldDB" id="A0A3B5B9I7"/>
<dbReference type="Gene3D" id="3.10.100.10">
    <property type="entry name" value="Mannose-Binding Protein A, subunit A"/>
    <property type="match status" value="1"/>
</dbReference>
<keyword evidence="3" id="KW-0472">Membrane</keyword>
<feature type="domain" description="C-type lectin" evidence="4">
    <location>
        <begin position="126"/>
        <end position="243"/>
    </location>
</feature>
<keyword evidence="3" id="KW-1133">Transmembrane helix</keyword>
<accession>A0A3B5B9I7</accession>
<sequence length="246" mass="28126">MTAVDDSDHCSFCLFYVFLCLYVLCPCLLDRKLACWRLVDSGADMREVGWEIRVFINSGSFILNQDFSTASLCTTNSAVSMCLMLWGLFYSQYKQIRENMDIMISNIPCLIFFPPEKTCPAGWSMFTSTCYLLSQESGSWDEGRKDCKGQGADLVVINSPEEQTFLSMFKRGHTWIGLNDKEKEGTWTWVDGTPLTLSYWRNNQPDNGGGHPQLGEEDCAHFRHEIGYWNDISCTTSLQWICEKQP</sequence>
<proteinExistence type="predicted"/>
<dbReference type="InterPro" id="IPR016187">
    <property type="entry name" value="CTDL_fold"/>
</dbReference>
<feature type="transmembrane region" description="Helical" evidence="3">
    <location>
        <begin position="67"/>
        <end position="90"/>
    </location>
</feature>
<keyword evidence="3" id="KW-0812">Transmembrane</keyword>
<keyword evidence="1" id="KW-0430">Lectin</keyword>
<dbReference type="PROSITE" id="PS50041">
    <property type="entry name" value="C_TYPE_LECTIN_2"/>
    <property type="match status" value="1"/>
</dbReference>
<dbReference type="SUPFAM" id="SSF56436">
    <property type="entry name" value="C-type lectin-like"/>
    <property type="match status" value="1"/>
</dbReference>
<dbReference type="Pfam" id="PF00059">
    <property type="entry name" value="Lectin_C"/>
    <property type="match status" value="1"/>
</dbReference>
<dbReference type="InterPro" id="IPR018378">
    <property type="entry name" value="C-type_lectin_CS"/>
</dbReference>
<dbReference type="SMART" id="SM00034">
    <property type="entry name" value="CLECT"/>
    <property type="match status" value="1"/>
</dbReference>
<dbReference type="PROSITE" id="PS00615">
    <property type="entry name" value="C_TYPE_LECTIN_1"/>
    <property type="match status" value="1"/>
</dbReference>
<dbReference type="InterPro" id="IPR050111">
    <property type="entry name" value="C-type_lectin/snaclec_domain"/>
</dbReference>
<dbReference type="InterPro" id="IPR033989">
    <property type="entry name" value="CD209-like_CTLD"/>
</dbReference>